<evidence type="ECO:0000256" key="3">
    <source>
        <dbReference type="ARBA" id="ARBA00022730"/>
    </source>
</evidence>
<evidence type="ECO:0000313" key="7">
    <source>
        <dbReference type="Proteomes" id="UP000596074"/>
    </source>
</evidence>
<evidence type="ECO:0000256" key="4">
    <source>
        <dbReference type="ARBA" id="ARBA00022884"/>
    </source>
</evidence>
<dbReference type="KEGG" id="vcw:GJQ55_11210"/>
<reference evidence="6 7" key="1">
    <citation type="submission" date="2019-11" db="EMBL/GenBank/DDBJ databases">
        <title>Venatorbacter sp. nov. a predator of Campylobacter and other Gram-negative bacteria.</title>
        <authorList>
            <person name="Saeedi A."/>
            <person name="Cummings N.J."/>
            <person name="Connerton I.F."/>
            <person name="Connerton P.L."/>
        </authorList>
    </citation>
    <scope>NUCLEOTIDE SEQUENCE [LARGE SCALE GENOMIC DNA]</scope>
    <source>
        <strain evidence="6">XL5</strain>
    </source>
</reference>
<evidence type="ECO:0000256" key="5">
    <source>
        <dbReference type="HAMAP-Rule" id="MF_00765"/>
    </source>
</evidence>
<dbReference type="AlphaFoldDB" id="A0A9X7YQG5"/>
<keyword evidence="7" id="KW-1185">Reference proteome</keyword>
<dbReference type="CDD" id="cd16331">
    <property type="entry name" value="YjgA-like"/>
    <property type="match status" value="1"/>
</dbReference>
<keyword evidence="4 5" id="KW-0694">RNA-binding</keyword>
<sequence length="170" mass="20050">MKHTDYQDDDEDFISKSELKREAHRHQQLGKKLADLNPKKWRDLPISENLYNALVENNRLSQNEAKRRHLQFIGKIMRDEDVDAILAGLELLDPSSEAYGRRIKQQEMWRNRLVSDDAGLNAFIEEFPAVDRQQLRNLVRNAQKEMNSEPPKPGTNYKKLFQFIREQMEG</sequence>
<dbReference type="EMBL" id="CP046056">
    <property type="protein sequence ID" value="QQD25002.1"/>
    <property type="molecule type" value="Genomic_DNA"/>
</dbReference>
<dbReference type="PANTHER" id="PTHR38101:SF1">
    <property type="entry name" value="UPF0307 PROTEIN YJGA"/>
    <property type="match status" value="1"/>
</dbReference>
<gene>
    <name evidence="5" type="primary">darP</name>
    <name evidence="6" type="ORF">GJQ55_11210</name>
</gene>
<dbReference type="SUPFAM" id="SSF158710">
    <property type="entry name" value="PSPTO4464-like"/>
    <property type="match status" value="1"/>
</dbReference>
<dbReference type="InterPro" id="IPR023153">
    <property type="entry name" value="DarP_sf"/>
</dbReference>
<dbReference type="PANTHER" id="PTHR38101">
    <property type="entry name" value="UPF0307 PROTEIN YJGA"/>
    <property type="match status" value="1"/>
</dbReference>
<dbReference type="NCBIfam" id="NF003593">
    <property type="entry name" value="PRK05255.1-1"/>
    <property type="match status" value="1"/>
</dbReference>
<dbReference type="Pfam" id="PF04751">
    <property type="entry name" value="DarP"/>
    <property type="match status" value="1"/>
</dbReference>
<name>A0A9X7YQG5_9GAMM</name>
<keyword evidence="1 5" id="KW-0963">Cytoplasm</keyword>
<dbReference type="InterPro" id="IPR006839">
    <property type="entry name" value="DarP"/>
</dbReference>
<keyword evidence="3 5" id="KW-0699">rRNA-binding</keyword>
<keyword evidence="2 5" id="KW-0690">Ribosome biogenesis</keyword>
<dbReference type="GO" id="GO:0019843">
    <property type="term" value="F:rRNA binding"/>
    <property type="evidence" value="ECO:0007669"/>
    <property type="project" value="UniProtKB-UniRule"/>
</dbReference>
<comment type="function">
    <text evidence="5">Member of a network of 50S ribosomal subunit biogenesis factors which assembles along the 30S-50S interface, preventing incorrect 23S rRNA structures from forming. Promotes peptidyl transferase center (PTC) maturation.</text>
</comment>
<dbReference type="Gene3D" id="1.10.60.30">
    <property type="entry name" value="PSPTO4464-like domains"/>
    <property type="match status" value="2"/>
</dbReference>
<evidence type="ECO:0000256" key="2">
    <source>
        <dbReference type="ARBA" id="ARBA00022517"/>
    </source>
</evidence>
<dbReference type="Proteomes" id="UP000596074">
    <property type="component" value="Chromosome"/>
</dbReference>
<evidence type="ECO:0000313" key="6">
    <source>
        <dbReference type="EMBL" id="QQD25002.1"/>
    </source>
</evidence>
<dbReference type="HAMAP" id="MF_00765">
    <property type="entry name" value="DarP"/>
    <property type="match status" value="1"/>
</dbReference>
<dbReference type="RefSeq" id="WP_228345066.1">
    <property type="nucleotide sequence ID" value="NZ_CP046056.1"/>
</dbReference>
<evidence type="ECO:0000256" key="1">
    <source>
        <dbReference type="ARBA" id="ARBA00022490"/>
    </source>
</evidence>
<dbReference type="GO" id="GO:0005829">
    <property type="term" value="C:cytosol"/>
    <property type="evidence" value="ECO:0007669"/>
    <property type="project" value="TreeGrafter"/>
</dbReference>
<comment type="subcellular location">
    <subcellularLocation>
        <location evidence="5">Cytoplasm</location>
    </subcellularLocation>
    <text evidence="5">Associates with late stage pre-50S ribosomal subunits.</text>
</comment>
<dbReference type="GO" id="GO:0043022">
    <property type="term" value="F:ribosome binding"/>
    <property type="evidence" value="ECO:0007669"/>
    <property type="project" value="UniProtKB-UniRule"/>
</dbReference>
<accession>A0A9X7YQG5</accession>
<proteinExistence type="inferred from homology"/>
<organism evidence="6 7">
    <name type="scientific">Venatoribacter cucullus</name>
    <dbReference type="NCBI Taxonomy" id="2661630"/>
    <lineage>
        <taxon>Bacteria</taxon>
        <taxon>Pseudomonadati</taxon>
        <taxon>Pseudomonadota</taxon>
        <taxon>Gammaproteobacteria</taxon>
        <taxon>Oceanospirillales</taxon>
        <taxon>Oceanospirillaceae</taxon>
        <taxon>Venatoribacter</taxon>
    </lineage>
</organism>
<comment type="similarity">
    <text evidence="5">Belongs to the DarP family.</text>
</comment>
<protein>
    <recommendedName>
        <fullName evidence="5">Dual-action ribosomal maturation protein DarP</fullName>
    </recommendedName>
    <alternativeName>
        <fullName evidence="5">Large ribosomal subunit assembly factor DarP</fullName>
    </alternativeName>
</protein>
<dbReference type="GO" id="GO:1902626">
    <property type="term" value="P:assembly of large subunit precursor of preribosome"/>
    <property type="evidence" value="ECO:0007669"/>
    <property type="project" value="UniProtKB-UniRule"/>
</dbReference>
<dbReference type="PIRSF" id="PIRSF016183">
    <property type="entry name" value="UCP016183"/>
    <property type="match status" value="1"/>
</dbReference>